<evidence type="ECO:0000256" key="1">
    <source>
        <dbReference type="ARBA" id="ARBA00022737"/>
    </source>
</evidence>
<dbReference type="SUPFAM" id="SSF82185">
    <property type="entry name" value="Histone H3 K4-specific methyltransferase SET7/9 N-terminal domain"/>
    <property type="match status" value="2"/>
</dbReference>
<comment type="caution">
    <text evidence="3">The sequence shown here is derived from an EMBL/GenBank/DDBJ whole genome shotgun (WGS) entry which is preliminary data.</text>
</comment>
<evidence type="ECO:0000256" key="2">
    <source>
        <dbReference type="SAM" id="MobiDB-lite"/>
    </source>
</evidence>
<dbReference type="Proteomes" id="UP001642484">
    <property type="component" value="Unassembled WGS sequence"/>
</dbReference>
<evidence type="ECO:0000313" key="4">
    <source>
        <dbReference type="Proteomes" id="UP001642484"/>
    </source>
</evidence>
<dbReference type="EMBL" id="CAXAMN010013102">
    <property type="protein sequence ID" value="CAK9039861.1"/>
    <property type="molecule type" value="Genomic_DNA"/>
</dbReference>
<feature type="region of interest" description="Disordered" evidence="2">
    <location>
        <begin position="288"/>
        <end position="313"/>
    </location>
</feature>
<keyword evidence="1" id="KW-0677">Repeat</keyword>
<protein>
    <recommendedName>
        <fullName evidence="5">MORN repeat-containing protein 5</fullName>
    </recommendedName>
</protein>
<sequence>MFCRSQDLCFEGQFDRGLRAPGVGRVSLRNGVVYEGEFLDGRRHGHGTTEIPEALQQRLGFKTHVGQYKDGLRHGPGEMVFADGAVYRGDFEKNGRHGKGLYRNSVGIPIFDGPWSSDEPGTGAADVLYSSGHRYKGHVQSGAREGEGTLWRDSLDGSNLIYTGQWKADEFHGDGELHCPDGLYRGQFANGVREGEGRFEYSRDTSSYYQGQWKEDQPHGIGTCVDQHGEYADREFEEGELSRRYFSRSRSVFKVKHTLPAMSVKVEPGPQGLPRSSVIGGLLGEEPQTQLIDNGGNTRRSGHRPSSMGLRWA</sequence>
<dbReference type="PANTHER" id="PTHR43215">
    <property type="entry name" value="RADIAL SPOKE HEAD 1 HOMOLOG"/>
    <property type="match status" value="1"/>
</dbReference>
<proteinExistence type="predicted"/>
<dbReference type="Gene3D" id="2.20.110.10">
    <property type="entry name" value="Histone H3 K4-specific methyltransferase SET7/9 N-terminal domain"/>
    <property type="match status" value="2"/>
</dbReference>
<organism evidence="3 4">
    <name type="scientific">Durusdinium trenchii</name>
    <dbReference type="NCBI Taxonomy" id="1381693"/>
    <lineage>
        <taxon>Eukaryota</taxon>
        <taxon>Sar</taxon>
        <taxon>Alveolata</taxon>
        <taxon>Dinophyceae</taxon>
        <taxon>Suessiales</taxon>
        <taxon>Symbiodiniaceae</taxon>
        <taxon>Durusdinium</taxon>
    </lineage>
</organism>
<feature type="compositionally biased region" description="Polar residues" evidence="2">
    <location>
        <begin position="288"/>
        <end position="299"/>
    </location>
</feature>
<accession>A0ABP0LM72</accession>
<keyword evidence="4" id="KW-1185">Reference proteome</keyword>
<dbReference type="PANTHER" id="PTHR43215:SF14">
    <property type="entry name" value="RADIAL SPOKE HEAD 1 HOMOLOG"/>
    <property type="match status" value="1"/>
</dbReference>
<dbReference type="Pfam" id="PF02493">
    <property type="entry name" value="MORN"/>
    <property type="match status" value="7"/>
</dbReference>
<evidence type="ECO:0000313" key="3">
    <source>
        <dbReference type="EMBL" id="CAK9039861.1"/>
    </source>
</evidence>
<gene>
    <name evidence="3" type="ORF">CCMP2556_LOCUS21553</name>
</gene>
<dbReference type="SMART" id="SM00698">
    <property type="entry name" value="MORN"/>
    <property type="match status" value="7"/>
</dbReference>
<reference evidence="3 4" key="1">
    <citation type="submission" date="2024-02" db="EMBL/GenBank/DDBJ databases">
        <authorList>
            <person name="Chen Y."/>
            <person name="Shah S."/>
            <person name="Dougan E. K."/>
            <person name="Thang M."/>
            <person name="Chan C."/>
        </authorList>
    </citation>
    <scope>NUCLEOTIDE SEQUENCE [LARGE SCALE GENOMIC DNA]</scope>
</reference>
<evidence type="ECO:0008006" key="5">
    <source>
        <dbReference type="Google" id="ProtNLM"/>
    </source>
</evidence>
<name>A0ABP0LM72_9DINO</name>
<dbReference type="InterPro" id="IPR003409">
    <property type="entry name" value="MORN"/>
</dbReference>